<feature type="transmembrane region" description="Helical" evidence="2">
    <location>
        <begin position="163"/>
        <end position="179"/>
    </location>
</feature>
<keyword evidence="4" id="KW-1185">Reference proteome</keyword>
<reference evidence="4" key="1">
    <citation type="submission" date="2016-07" db="EMBL/GenBank/DDBJ databases">
        <title>Frankia sp. NRRL B-16219 Genome sequencing.</title>
        <authorList>
            <person name="Ghodhbane-Gtari F."/>
            <person name="Swanson E."/>
            <person name="Gueddou A."/>
            <person name="Louati M."/>
            <person name="Nouioui I."/>
            <person name="Hezbri K."/>
            <person name="Abebe-Akele F."/>
            <person name="Simpson S."/>
            <person name="Morris K."/>
            <person name="Thomas K."/>
            <person name="Gtari M."/>
            <person name="Tisa L.S."/>
        </authorList>
    </citation>
    <scope>NUCLEOTIDE SEQUENCE [LARGE SCALE GENOMIC DNA]</scope>
    <source>
        <strain evidence="4">NRRL B-16219</strain>
    </source>
</reference>
<evidence type="ECO:0000256" key="2">
    <source>
        <dbReference type="SAM" id="Phobius"/>
    </source>
</evidence>
<feature type="compositionally biased region" description="Basic and acidic residues" evidence="1">
    <location>
        <begin position="312"/>
        <end position="322"/>
    </location>
</feature>
<organism evidence="3 4">
    <name type="scientific">Parafrankia soli</name>
    <dbReference type="NCBI Taxonomy" id="2599596"/>
    <lineage>
        <taxon>Bacteria</taxon>
        <taxon>Bacillati</taxon>
        <taxon>Actinomycetota</taxon>
        <taxon>Actinomycetes</taxon>
        <taxon>Frankiales</taxon>
        <taxon>Frankiaceae</taxon>
        <taxon>Parafrankia</taxon>
    </lineage>
</organism>
<evidence type="ECO:0000256" key="1">
    <source>
        <dbReference type="SAM" id="MobiDB-lite"/>
    </source>
</evidence>
<protein>
    <recommendedName>
        <fullName evidence="5">DUF308 domain-containing protein</fullName>
    </recommendedName>
</protein>
<feature type="transmembrane region" description="Helical" evidence="2">
    <location>
        <begin position="106"/>
        <end position="126"/>
    </location>
</feature>
<feature type="region of interest" description="Disordered" evidence="1">
    <location>
        <begin position="295"/>
        <end position="322"/>
    </location>
</feature>
<keyword evidence="2" id="KW-0812">Transmembrane</keyword>
<evidence type="ECO:0008006" key="5">
    <source>
        <dbReference type="Google" id="ProtNLM"/>
    </source>
</evidence>
<feature type="transmembrane region" description="Helical" evidence="2">
    <location>
        <begin position="191"/>
        <end position="209"/>
    </location>
</feature>
<dbReference type="EMBL" id="MAXA01000235">
    <property type="protein sequence ID" value="OHV24384.1"/>
    <property type="molecule type" value="Genomic_DNA"/>
</dbReference>
<sequence length="322" mass="33154">MSASTGAGGPRRERRGGRADPELPDDFSTRSTRSGGDSASGRGSAEHPNAGTDDQTIFADRSRTPDRTYQNQPDHLRGEHAHGGRTGAGGSGTLGGPGLAAKAGPALLMLGIGWILFALAIPMFGLTTGKSIAILLGIMLLVAAVSELAAAMTAAADWRPTHALLALLFVIGGIVALAWPAPTLTVVARMVAWYLLVAGIHAIATAFAHRRVDRGGPTFGTAAGNLRGGAPWWAPLAIGAFSIGIAFWAAAHHYPTYSFVVLWVALAALVTGLTKVAAAFRSSGRADEQGVDTLAESGFSGRATAESARSQARGDTRVRGGR</sequence>
<evidence type="ECO:0000313" key="4">
    <source>
        <dbReference type="Proteomes" id="UP000179769"/>
    </source>
</evidence>
<accession>A0A1S1PWV2</accession>
<feature type="region of interest" description="Disordered" evidence="1">
    <location>
        <begin position="1"/>
        <end position="91"/>
    </location>
</feature>
<feature type="transmembrane region" description="Helical" evidence="2">
    <location>
        <begin position="257"/>
        <end position="278"/>
    </location>
</feature>
<dbReference type="RefSeq" id="WP_071065563.1">
    <property type="nucleotide sequence ID" value="NZ_MAXA01000235.1"/>
</dbReference>
<feature type="transmembrane region" description="Helical" evidence="2">
    <location>
        <begin position="132"/>
        <end position="151"/>
    </location>
</feature>
<name>A0A1S1PWV2_9ACTN</name>
<dbReference type="Proteomes" id="UP000179769">
    <property type="component" value="Unassembled WGS sequence"/>
</dbReference>
<dbReference type="AlphaFoldDB" id="A0A1S1PWV2"/>
<keyword evidence="2" id="KW-0472">Membrane</keyword>
<dbReference type="OrthoDB" id="3217890at2"/>
<gene>
    <name evidence="3" type="ORF">BBK14_05895</name>
</gene>
<keyword evidence="2" id="KW-1133">Transmembrane helix</keyword>
<dbReference type="InterPro" id="IPR005325">
    <property type="entry name" value="DUF308_memb"/>
</dbReference>
<dbReference type="Pfam" id="PF03729">
    <property type="entry name" value="DUF308"/>
    <property type="match status" value="2"/>
</dbReference>
<feature type="compositionally biased region" description="Low complexity" evidence="1">
    <location>
        <begin position="29"/>
        <end position="43"/>
    </location>
</feature>
<evidence type="ECO:0000313" key="3">
    <source>
        <dbReference type="EMBL" id="OHV24384.1"/>
    </source>
</evidence>
<proteinExistence type="predicted"/>
<feature type="transmembrane region" description="Helical" evidence="2">
    <location>
        <begin position="230"/>
        <end position="251"/>
    </location>
</feature>
<comment type="caution">
    <text evidence="3">The sequence shown here is derived from an EMBL/GenBank/DDBJ whole genome shotgun (WGS) entry which is preliminary data.</text>
</comment>